<dbReference type="AlphaFoldDB" id="A0A251NQG8"/>
<gene>
    <name evidence="2" type="ORF">PRUPE_6G146100</name>
</gene>
<keyword evidence="1" id="KW-1133">Transmembrane helix</keyword>
<protein>
    <submittedName>
        <fullName evidence="2">Uncharacterized protein</fullName>
    </submittedName>
</protein>
<name>A0A251NQG8_PRUPE</name>
<accession>A0A251NQG8</accession>
<keyword evidence="1" id="KW-0472">Membrane</keyword>
<keyword evidence="1" id="KW-0812">Transmembrane</keyword>
<evidence type="ECO:0000313" key="2">
    <source>
        <dbReference type="EMBL" id="ONI01553.1"/>
    </source>
</evidence>
<dbReference type="Gramene" id="ONI01553">
    <property type="protein sequence ID" value="ONI01553"/>
    <property type="gene ID" value="PRUPE_6G146100"/>
</dbReference>
<reference evidence="2 3" key="1">
    <citation type="journal article" date="2013" name="Nat. Genet.">
        <title>The high-quality draft genome of peach (Prunus persica) identifies unique patterns of genetic diversity, domestication and genome evolution.</title>
        <authorList>
            <consortium name="International Peach Genome Initiative"/>
            <person name="Verde I."/>
            <person name="Abbott A.G."/>
            <person name="Scalabrin S."/>
            <person name="Jung S."/>
            <person name="Shu S."/>
            <person name="Marroni F."/>
            <person name="Zhebentyayeva T."/>
            <person name="Dettori M.T."/>
            <person name="Grimwood J."/>
            <person name="Cattonaro F."/>
            <person name="Zuccolo A."/>
            <person name="Rossini L."/>
            <person name="Jenkins J."/>
            <person name="Vendramin E."/>
            <person name="Meisel L.A."/>
            <person name="Decroocq V."/>
            <person name="Sosinski B."/>
            <person name="Prochnik S."/>
            <person name="Mitros T."/>
            <person name="Policriti A."/>
            <person name="Cipriani G."/>
            <person name="Dondini L."/>
            <person name="Ficklin S."/>
            <person name="Goodstein D.M."/>
            <person name="Xuan P."/>
            <person name="Del Fabbro C."/>
            <person name="Aramini V."/>
            <person name="Copetti D."/>
            <person name="Gonzalez S."/>
            <person name="Horner D.S."/>
            <person name="Falchi R."/>
            <person name="Lucas S."/>
            <person name="Mica E."/>
            <person name="Maldonado J."/>
            <person name="Lazzari B."/>
            <person name="Bielenberg D."/>
            <person name="Pirona R."/>
            <person name="Miculan M."/>
            <person name="Barakat A."/>
            <person name="Testolin R."/>
            <person name="Stella A."/>
            <person name="Tartarini S."/>
            <person name="Tonutti P."/>
            <person name="Arus P."/>
            <person name="Orellana A."/>
            <person name="Wells C."/>
            <person name="Main D."/>
            <person name="Vizzotto G."/>
            <person name="Silva H."/>
            <person name="Salamini F."/>
            <person name="Schmutz J."/>
            <person name="Morgante M."/>
            <person name="Rokhsar D.S."/>
        </authorList>
    </citation>
    <scope>NUCLEOTIDE SEQUENCE [LARGE SCALE GENOMIC DNA]</scope>
    <source>
        <strain evidence="3">cv. Nemared</strain>
    </source>
</reference>
<dbReference type="EMBL" id="CM007656">
    <property type="protein sequence ID" value="ONI01553.1"/>
    <property type="molecule type" value="Genomic_DNA"/>
</dbReference>
<sequence length="78" mass="8948">MCIKLYDQPPLDSTERTSCTSLPCSSGDFDLMLEYPPLALPKYFFLTPRILPILFISHIFQLTILLSVTLLIRVLLYP</sequence>
<evidence type="ECO:0000313" key="3">
    <source>
        <dbReference type="Proteomes" id="UP000006882"/>
    </source>
</evidence>
<dbReference type="Proteomes" id="UP000006882">
    <property type="component" value="Chromosome G6"/>
</dbReference>
<evidence type="ECO:0000256" key="1">
    <source>
        <dbReference type="SAM" id="Phobius"/>
    </source>
</evidence>
<feature type="transmembrane region" description="Helical" evidence="1">
    <location>
        <begin position="50"/>
        <end position="76"/>
    </location>
</feature>
<keyword evidence="3" id="KW-1185">Reference proteome</keyword>
<proteinExistence type="predicted"/>
<organism evidence="2 3">
    <name type="scientific">Prunus persica</name>
    <name type="common">Peach</name>
    <name type="synonym">Amygdalus persica</name>
    <dbReference type="NCBI Taxonomy" id="3760"/>
    <lineage>
        <taxon>Eukaryota</taxon>
        <taxon>Viridiplantae</taxon>
        <taxon>Streptophyta</taxon>
        <taxon>Embryophyta</taxon>
        <taxon>Tracheophyta</taxon>
        <taxon>Spermatophyta</taxon>
        <taxon>Magnoliopsida</taxon>
        <taxon>eudicotyledons</taxon>
        <taxon>Gunneridae</taxon>
        <taxon>Pentapetalae</taxon>
        <taxon>rosids</taxon>
        <taxon>fabids</taxon>
        <taxon>Rosales</taxon>
        <taxon>Rosaceae</taxon>
        <taxon>Amygdaloideae</taxon>
        <taxon>Amygdaleae</taxon>
        <taxon>Prunus</taxon>
    </lineage>
</organism>